<evidence type="ECO:0000256" key="1">
    <source>
        <dbReference type="SAM" id="Phobius"/>
    </source>
</evidence>
<dbReference type="PANTHER" id="PTHR45947">
    <property type="entry name" value="SULFOQUINOVOSYL TRANSFERASE SQD2"/>
    <property type="match status" value="1"/>
</dbReference>
<dbReference type="PANTHER" id="PTHR45947:SF3">
    <property type="entry name" value="SULFOQUINOVOSYL TRANSFERASE SQD2"/>
    <property type="match status" value="1"/>
</dbReference>
<dbReference type="STRING" id="308853.SAMN05421752_101410"/>
<dbReference type="InterPro" id="IPR001296">
    <property type="entry name" value="Glyco_trans_1"/>
</dbReference>
<dbReference type="OrthoDB" id="132546at2157"/>
<dbReference type="Proteomes" id="UP000185936">
    <property type="component" value="Unassembled WGS sequence"/>
</dbReference>
<feature type="transmembrane region" description="Helical" evidence="1">
    <location>
        <begin position="89"/>
        <end position="110"/>
    </location>
</feature>
<dbReference type="EMBL" id="FTNR01000001">
    <property type="protein sequence ID" value="SIR63905.1"/>
    <property type="molecule type" value="Genomic_DNA"/>
</dbReference>
<keyword evidence="4" id="KW-1185">Reference proteome</keyword>
<evidence type="ECO:0000313" key="4">
    <source>
        <dbReference type="Proteomes" id="UP000185936"/>
    </source>
</evidence>
<dbReference type="Gene3D" id="3.40.50.2000">
    <property type="entry name" value="Glycogen Phosphorylase B"/>
    <property type="match status" value="2"/>
</dbReference>
<evidence type="ECO:0000313" key="3">
    <source>
        <dbReference type="EMBL" id="SIR63905.1"/>
    </source>
</evidence>
<evidence type="ECO:0000259" key="2">
    <source>
        <dbReference type="Pfam" id="PF00534"/>
    </source>
</evidence>
<dbReference type="GO" id="GO:0016757">
    <property type="term" value="F:glycosyltransferase activity"/>
    <property type="evidence" value="ECO:0007669"/>
    <property type="project" value="InterPro"/>
</dbReference>
<dbReference type="RefSeq" id="WP_076607499.1">
    <property type="nucleotide sequence ID" value="NZ_FTNR01000001.1"/>
</dbReference>
<keyword evidence="3" id="KW-0808">Transferase</keyword>
<accession>A0A1N7CK60</accession>
<keyword evidence="1" id="KW-0812">Transmembrane</keyword>
<name>A0A1N7CK60_9EURY</name>
<gene>
    <name evidence="3" type="ORF">SAMN05421752_101410</name>
</gene>
<sequence length="380" mass="41897">MSNDDVLVVTHPLAPASENHVRALLEILSAITSVALVTTNLSAESSIRDEHEVLEISEYGVGESIPVAAARFVRNQIRMCRTIARRDEGVVLFFGATSYLLPIVVARLLGRTVVLEPRGNVPLTLRLNWEQHVPSPIARGLAGLVWGLEQSGYWLSDAIVTYTPSMAEGLGLKRYEHKLYPNGARYVDTDRFHPWTPFEDRENVVGFLGRLDEEKNVRALAAAARELPADVTFRFIGDGELRAELERELADEVDSGAVEFAGWVDHEDVPRELNELRLLVLPSQPTEGLPTVILESLACGTPVLATPVSGVPDVVREGETGFLLDDVEPTALAALIEEILERPDLEAISEEGRELVATTYSLEGAVNRYEKIFRSIISDE</sequence>
<protein>
    <submittedName>
        <fullName evidence="3">Glycosyltransferase involved in cell wall bisynthesis</fullName>
    </submittedName>
</protein>
<dbReference type="SUPFAM" id="SSF53756">
    <property type="entry name" value="UDP-Glycosyltransferase/glycogen phosphorylase"/>
    <property type="match status" value="1"/>
</dbReference>
<keyword evidence="1" id="KW-1133">Transmembrane helix</keyword>
<keyword evidence="1" id="KW-0472">Membrane</keyword>
<dbReference type="CDD" id="cd03801">
    <property type="entry name" value="GT4_PimA-like"/>
    <property type="match status" value="1"/>
</dbReference>
<dbReference type="Pfam" id="PF00534">
    <property type="entry name" value="Glycos_transf_1"/>
    <property type="match status" value="1"/>
</dbReference>
<proteinExistence type="predicted"/>
<dbReference type="InterPro" id="IPR050194">
    <property type="entry name" value="Glycosyltransferase_grp1"/>
</dbReference>
<dbReference type="AlphaFoldDB" id="A0A1N7CK60"/>
<reference evidence="4" key="1">
    <citation type="submission" date="2017-01" db="EMBL/GenBank/DDBJ databases">
        <authorList>
            <person name="Varghese N."/>
            <person name="Submissions S."/>
        </authorList>
    </citation>
    <scope>NUCLEOTIDE SEQUENCE [LARGE SCALE GENOMIC DNA]</scope>
    <source>
        <strain evidence="4">type strain: HArc-</strain>
    </source>
</reference>
<feature type="domain" description="Glycosyl transferase family 1" evidence="2">
    <location>
        <begin position="195"/>
        <end position="352"/>
    </location>
</feature>
<organism evidence="3 4">
    <name type="scientific">Natronorubrum thiooxidans</name>
    <dbReference type="NCBI Taxonomy" id="308853"/>
    <lineage>
        <taxon>Archaea</taxon>
        <taxon>Methanobacteriati</taxon>
        <taxon>Methanobacteriota</taxon>
        <taxon>Stenosarchaea group</taxon>
        <taxon>Halobacteria</taxon>
        <taxon>Halobacteriales</taxon>
        <taxon>Natrialbaceae</taxon>
        <taxon>Natronorubrum</taxon>
    </lineage>
</organism>